<evidence type="ECO:0000256" key="1">
    <source>
        <dbReference type="SAM" id="SignalP"/>
    </source>
</evidence>
<dbReference type="AlphaFoldDB" id="A0A0R3W843"/>
<reference evidence="4" key="1">
    <citation type="submission" date="2017-02" db="UniProtKB">
        <authorList>
            <consortium name="WormBaseParasite"/>
        </authorList>
    </citation>
    <scope>IDENTIFICATION</scope>
</reference>
<accession>A0A0R3W843</accession>
<dbReference type="EMBL" id="UYRS01018507">
    <property type="protein sequence ID" value="VDK36833.1"/>
    <property type="molecule type" value="Genomic_DNA"/>
</dbReference>
<protein>
    <submittedName>
        <fullName evidence="4">Hepcidin</fullName>
    </submittedName>
</protein>
<sequence>MTTIKVSLLVLLVGVCAVCNAAPAKITTTEPDQDVGVVSPMEAITTTAEPQHNRLWTKCSEICIEGGCQRFCKNVVLRVRPRRRQNQ</sequence>
<evidence type="ECO:0000313" key="2">
    <source>
        <dbReference type="EMBL" id="VDK36833.1"/>
    </source>
</evidence>
<dbReference type="OrthoDB" id="10450740at2759"/>
<keyword evidence="3" id="KW-1185">Reference proteome</keyword>
<dbReference type="WBParaSite" id="TASK_0000649701-mRNA-1">
    <property type="protein sequence ID" value="TASK_0000649701-mRNA-1"/>
    <property type="gene ID" value="TASK_0000649701"/>
</dbReference>
<gene>
    <name evidence="2" type="ORF">TASK_LOCUS6498</name>
</gene>
<keyword evidence="1" id="KW-0732">Signal</keyword>
<dbReference type="Proteomes" id="UP000282613">
    <property type="component" value="Unassembled WGS sequence"/>
</dbReference>
<evidence type="ECO:0000313" key="3">
    <source>
        <dbReference type="Proteomes" id="UP000282613"/>
    </source>
</evidence>
<feature type="chain" id="PRO_5043132714" evidence="1">
    <location>
        <begin position="22"/>
        <end position="87"/>
    </location>
</feature>
<evidence type="ECO:0000313" key="4">
    <source>
        <dbReference type="WBParaSite" id="TASK_0000649701-mRNA-1"/>
    </source>
</evidence>
<organism evidence="4">
    <name type="scientific">Taenia asiatica</name>
    <name type="common">Asian tapeworm</name>
    <dbReference type="NCBI Taxonomy" id="60517"/>
    <lineage>
        <taxon>Eukaryota</taxon>
        <taxon>Metazoa</taxon>
        <taxon>Spiralia</taxon>
        <taxon>Lophotrochozoa</taxon>
        <taxon>Platyhelminthes</taxon>
        <taxon>Cestoda</taxon>
        <taxon>Eucestoda</taxon>
        <taxon>Cyclophyllidea</taxon>
        <taxon>Taeniidae</taxon>
        <taxon>Taenia</taxon>
    </lineage>
</organism>
<name>A0A0R3W843_TAEAS</name>
<feature type="signal peptide" evidence="1">
    <location>
        <begin position="1"/>
        <end position="21"/>
    </location>
</feature>
<proteinExistence type="predicted"/>
<reference evidence="2 3" key="2">
    <citation type="submission" date="2018-11" db="EMBL/GenBank/DDBJ databases">
        <authorList>
            <consortium name="Pathogen Informatics"/>
        </authorList>
    </citation>
    <scope>NUCLEOTIDE SEQUENCE [LARGE SCALE GENOMIC DNA]</scope>
</reference>